<reference evidence="2 3" key="1">
    <citation type="submission" date="2020-07" db="EMBL/GenBank/DDBJ databases">
        <authorList>
            <person name="Sun Q."/>
        </authorList>
    </citation>
    <scope>NUCLEOTIDE SEQUENCE [LARGE SCALE GENOMIC DNA]</scope>
    <source>
        <strain evidence="2 3">CGMCC 1.13654</strain>
    </source>
</reference>
<dbReference type="AlphaFoldDB" id="A0A838LAZ6"/>
<dbReference type="EMBL" id="JACEIB010000025">
    <property type="protein sequence ID" value="MBA2935316.1"/>
    <property type="molecule type" value="Genomic_DNA"/>
</dbReference>
<evidence type="ECO:0000313" key="2">
    <source>
        <dbReference type="EMBL" id="MBA2935316.1"/>
    </source>
</evidence>
<comment type="caution">
    <text evidence="2">The sequence shown here is derived from an EMBL/GenBank/DDBJ whole genome shotgun (WGS) entry which is preliminary data.</text>
</comment>
<keyword evidence="1" id="KW-0472">Membrane</keyword>
<sequence>MRWPNPLKLSFFAMLACSGVTLVQSLAPIRPTVGPWLDLAANLFQLLALVIFYLTYEQVVSVLRSVDSSTQVEKIEGRSYIVDYLLPPDIAQDVQANMEEVMPIWIAAHGPQRANRIRRAQVFRIVVGHYATPIVAFSERVLAIVRGA</sequence>
<dbReference type="RefSeq" id="WP_160365314.1">
    <property type="nucleotide sequence ID" value="NZ_JACEIB010000025.1"/>
</dbReference>
<keyword evidence="1" id="KW-1133">Transmembrane helix</keyword>
<name>A0A838LAZ6_9SPHN</name>
<proteinExistence type="predicted"/>
<keyword evidence="3" id="KW-1185">Reference proteome</keyword>
<evidence type="ECO:0000256" key="1">
    <source>
        <dbReference type="SAM" id="Phobius"/>
    </source>
</evidence>
<dbReference type="Proteomes" id="UP000570166">
    <property type="component" value="Unassembled WGS sequence"/>
</dbReference>
<protein>
    <submittedName>
        <fullName evidence="2">Uncharacterized protein</fullName>
    </submittedName>
</protein>
<evidence type="ECO:0000313" key="3">
    <source>
        <dbReference type="Proteomes" id="UP000570166"/>
    </source>
</evidence>
<keyword evidence="1" id="KW-0812">Transmembrane</keyword>
<organism evidence="2 3">
    <name type="scientific">Sphingomonas chungangi</name>
    <dbReference type="NCBI Taxonomy" id="2683589"/>
    <lineage>
        <taxon>Bacteria</taxon>
        <taxon>Pseudomonadati</taxon>
        <taxon>Pseudomonadota</taxon>
        <taxon>Alphaproteobacteria</taxon>
        <taxon>Sphingomonadales</taxon>
        <taxon>Sphingomonadaceae</taxon>
        <taxon>Sphingomonas</taxon>
    </lineage>
</organism>
<feature type="transmembrane region" description="Helical" evidence="1">
    <location>
        <begin position="35"/>
        <end position="56"/>
    </location>
</feature>
<accession>A0A838LAZ6</accession>
<gene>
    <name evidence="2" type="ORF">HZF05_14605</name>
</gene>